<organism evidence="2 3">
    <name type="scientific">Trifolium subterraneum</name>
    <name type="common">Subterranean clover</name>
    <dbReference type="NCBI Taxonomy" id="3900"/>
    <lineage>
        <taxon>Eukaryota</taxon>
        <taxon>Viridiplantae</taxon>
        <taxon>Streptophyta</taxon>
        <taxon>Embryophyta</taxon>
        <taxon>Tracheophyta</taxon>
        <taxon>Spermatophyta</taxon>
        <taxon>Magnoliopsida</taxon>
        <taxon>eudicotyledons</taxon>
        <taxon>Gunneridae</taxon>
        <taxon>Pentapetalae</taxon>
        <taxon>rosids</taxon>
        <taxon>fabids</taxon>
        <taxon>Fabales</taxon>
        <taxon>Fabaceae</taxon>
        <taxon>Papilionoideae</taxon>
        <taxon>50 kb inversion clade</taxon>
        <taxon>NPAAA clade</taxon>
        <taxon>Hologalegina</taxon>
        <taxon>IRL clade</taxon>
        <taxon>Trifolieae</taxon>
        <taxon>Trifolium</taxon>
    </lineage>
</organism>
<evidence type="ECO:0000313" key="3">
    <source>
        <dbReference type="Proteomes" id="UP000242715"/>
    </source>
</evidence>
<accession>A0A2Z6MLE6</accession>
<dbReference type="OrthoDB" id="1422167at2759"/>
<evidence type="ECO:0000313" key="2">
    <source>
        <dbReference type="EMBL" id="GAU19047.1"/>
    </source>
</evidence>
<dbReference type="EMBL" id="DF973192">
    <property type="protein sequence ID" value="GAU19047.1"/>
    <property type="molecule type" value="Genomic_DNA"/>
</dbReference>
<name>A0A2Z6MLE6_TRISU</name>
<dbReference type="AlphaFoldDB" id="A0A2Z6MLE6"/>
<evidence type="ECO:0000259" key="1">
    <source>
        <dbReference type="Pfam" id="PF13966"/>
    </source>
</evidence>
<dbReference type="InterPro" id="IPR026960">
    <property type="entry name" value="RVT-Znf"/>
</dbReference>
<dbReference type="Pfam" id="PF13966">
    <property type="entry name" value="zf-RVT"/>
    <property type="match status" value="1"/>
</dbReference>
<dbReference type="Proteomes" id="UP000242715">
    <property type="component" value="Unassembled WGS sequence"/>
</dbReference>
<feature type="domain" description="Reverse transcriptase zinc-binding" evidence="1">
    <location>
        <begin position="36"/>
        <end position="121"/>
    </location>
</feature>
<protein>
    <recommendedName>
        <fullName evidence="1">Reverse transcriptase zinc-binding domain-containing protein</fullName>
    </recommendedName>
</protein>
<keyword evidence="3" id="KW-1185">Reference proteome</keyword>
<gene>
    <name evidence="2" type="ORF">TSUD_193840</name>
</gene>
<sequence>MSAVVLENVIIISVVPPHNDNDMDVKLWPWNSMGGFTVAETYRRIAGFHMHHDLQSWKQIWRIESAGRVKVFLWQDFHDRLLNNWRMARWNLKSPYCSYCGHLEETTCHVLRDFPLANIIWSHLVDIQHRGSTVWSTTCFWIWKWRNARVHNTNLQEPW</sequence>
<reference evidence="3" key="1">
    <citation type="journal article" date="2017" name="Front. Plant Sci.">
        <title>Climate Clever Clovers: New Paradigm to Reduce the Environmental Footprint of Ruminants by Breeding Low Methanogenic Forages Utilizing Haplotype Variation.</title>
        <authorList>
            <person name="Kaur P."/>
            <person name="Appels R."/>
            <person name="Bayer P.E."/>
            <person name="Keeble-Gagnere G."/>
            <person name="Wang J."/>
            <person name="Hirakawa H."/>
            <person name="Shirasawa K."/>
            <person name="Vercoe P."/>
            <person name="Stefanova K."/>
            <person name="Durmic Z."/>
            <person name="Nichols P."/>
            <person name="Revell C."/>
            <person name="Isobe S.N."/>
            <person name="Edwards D."/>
            <person name="Erskine W."/>
        </authorList>
    </citation>
    <scope>NUCLEOTIDE SEQUENCE [LARGE SCALE GENOMIC DNA]</scope>
    <source>
        <strain evidence="3">cv. Daliak</strain>
    </source>
</reference>
<proteinExistence type="predicted"/>